<feature type="domain" description="M23ase beta-sheet core" evidence="2">
    <location>
        <begin position="157"/>
        <end position="249"/>
    </location>
</feature>
<dbReference type="AlphaFoldDB" id="A0A7W2ARS5"/>
<evidence type="ECO:0000259" key="2">
    <source>
        <dbReference type="Pfam" id="PF01551"/>
    </source>
</evidence>
<keyword evidence="4" id="KW-1185">Reference proteome</keyword>
<dbReference type="CDD" id="cd12797">
    <property type="entry name" value="M23_peptidase"/>
    <property type="match status" value="1"/>
</dbReference>
<dbReference type="PANTHER" id="PTHR21666">
    <property type="entry name" value="PEPTIDASE-RELATED"/>
    <property type="match status" value="1"/>
</dbReference>
<keyword evidence="1" id="KW-0812">Transmembrane</keyword>
<dbReference type="SUPFAM" id="SSF51261">
    <property type="entry name" value="Duplicated hybrid motif"/>
    <property type="match status" value="1"/>
</dbReference>
<dbReference type="EMBL" id="JACEOL010000033">
    <property type="protein sequence ID" value="MBA4602722.1"/>
    <property type="molecule type" value="Genomic_DNA"/>
</dbReference>
<dbReference type="RefSeq" id="WP_181740539.1">
    <property type="nucleotide sequence ID" value="NZ_JACEOL010000033.1"/>
</dbReference>
<organism evidence="3 4">
    <name type="scientific">Thermoactinomyces mirandus</name>
    <dbReference type="NCBI Taxonomy" id="2756294"/>
    <lineage>
        <taxon>Bacteria</taxon>
        <taxon>Bacillati</taxon>
        <taxon>Bacillota</taxon>
        <taxon>Bacilli</taxon>
        <taxon>Bacillales</taxon>
        <taxon>Thermoactinomycetaceae</taxon>
        <taxon>Thermoactinomyces</taxon>
    </lineage>
</organism>
<keyword evidence="1" id="KW-1133">Transmembrane helix</keyword>
<dbReference type="InterPro" id="IPR011055">
    <property type="entry name" value="Dup_hybrid_motif"/>
</dbReference>
<evidence type="ECO:0000256" key="1">
    <source>
        <dbReference type="SAM" id="Phobius"/>
    </source>
</evidence>
<evidence type="ECO:0000313" key="3">
    <source>
        <dbReference type="EMBL" id="MBA4602722.1"/>
    </source>
</evidence>
<accession>A0A7W2ARS5</accession>
<dbReference type="InterPro" id="IPR050570">
    <property type="entry name" value="Cell_wall_metabolism_enzyme"/>
</dbReference>
<comment type="caution">
    <text evidence="3">The sequence shown here is derived from an EMBL/GenBank/DDBJ whole genome shotgun (WGS) entry which is preliminary data.</text>
</comment>
<dbReference type="Pfam" id="PF01551">
    <property type="entry name" value="Peptidase_M23"/>
    <property type="match status" value="1"/>
</dbReference>
<keyword evidence="1" id="KW-0472">Membrane</keyword>
<sequence>MAIEQEWIQNIKRRREQQIRYMKKNGTPYNTLGKDGAFTGESTLSGYVPWHKAASLNADKPKRKRKNKFLYQWILAMVLFLATTAVFTLPENVAAPLKNGIYQVLTKEFRFAEMQALYQKYAGGSPAFLPAFSKKSNNEKNWAVPVSGKITLPFDEKRKGIVLATPESAQVVASQEGWVEFTGNKNGLGNTIIIQHANGRETWYGWLEEINVREKDWVKKGQPIGKVKKMHNQSFLYFALRDRNQFVNPASVITFE</sequence>
<dbReference type="GO" id="GO:0004222">
    <property type="term" value="F:metalloendopeptidase activity"/>
    <property type="evidence" value="ECO:0007669"/>
    <property type="project" value="TreeGrafter"/>
</dbReference>
<evidence type="ECO:0000313" key="4">
    <source>
        <dbReference type="Proteomes" id="UP000538292"/>
    </source>
</evidence>
<gene>
    <name evidence="3" type="ORF">H2C83_10435</name>
</gene>
<dbReference type="InterPro" id="IPR016047">
    <property type="entry name" value="M23ase_b-sheet_dom"/>
</dbReference>
<name>A0A7W2ARS5_9BACL</name>
<dbReference type="Gene3D" id="2.70.70.10">
    <property type="entry name" value="Glucose Permease (Domain IIA)"/>
    <property type="match status" value="1"/>
</dbReference>
<protein>
    <submittedName>
        <fullName evidence="3">M23 family metallopeptidase</fullName>
    </submittedName>
</protein>
<feature type="transmembrane region" description="Helical" evidence="1">
    <location>
        <begin position="69"/>
        <end position="89"/>
    </location>
</feature>
<dbReference type="PANTHER" id="PTHR21666:SF270">
    <property type="entry name" value="MUREIN HYDROLASE ACTIVATOR ENVC"/>
    <property type="match status" value="1"/>
</dbReference>
<dbReference type="Proteomes" id="UP000538292">
    <property type="component" value="Unassembled WGS sequence"/>
</dbReference>
<proteinExistence type="predicted"/>
<reference evidence="3 4" key="1">
    <citation type="submission" date="2020-07" db="EMBL/GenBank/DDBJ databases">
        <title>Thermoactinomyces phylogeny.</title>
        <authorList>
            <person name="Dunlap C."/>
        </authorList>
    </citation>
    <scope>NUCLEOTIDE SEQUENCE [LARGE SCALE GENOMIC DNA]</scope>
    <source>
        <strain evidence="3 4">AMNI-1</strain>
    </source>
</reference>